<proteinExistence type="predicted"/>
<organism evidence="1 2">
    <name type="scientific">Dibothriocephalus latus</name>
    <name type="common">Fish tapeworm</name>
    <name type="synonym">Diphyllobothrium latum</name>
    <dbReference type="NCBI Taxonomy" id="60516"/>
    <lineage>
        <taxon>Eukaryota</taxon>
        <taxon>Metazoa</taxon>
        <taxon>Spiralia</taxon>
        <taxon>Lophotrochozoa</taxon>
        <taxon>Platyhelminthes</taxon>
        <taxon>Cestoda</taxon>
        <taxon>Eucestoda</taxon>
        <taxon>Diphyllobothriidea</taxon>
        <taxon>Diphyllobothriidae</taxon>
        <taxon>Dibothriocephalus</taxon>
    </lineage>
</organism>
<dbReference type="AlphaFoldDB" id="A0A3P7QYC5"/>
<accession>A0A3P7QYC5</accession>
<sequence>MLSPPTSRAKLRKPPKRYIHLGRYPTENHRHLSEAPEGCGCRTVGSVGTTGCPMYLQFQTTPPPLRCFFCLTVGSILSVLRVLLKCFKELHKLWQRHTRDMPILSPMSWGLGRMIEDRLKQLETLTNGLRERIGNLRSGLEDIRGGLSEQRHKTEVLNAELEDLDQQKASMTYVDDGLRKVSFTSLT</sequence>
<name>A0A3P7QYC5_DIBLA</name>
<dbReference type="Proteomes" id="UP000281553">
    <property type="component" value="Unassembled WGS sequence"/>
</dbReference>
<evidence type="ECO:0000313" key="2">
    <source>
        <dbReference type="Proteomes" id="UP000281553"/>
    </source>
</evidence>
<keyword evidence="2" id="KW-1185">Reference proteome</keyword>
<protein>
    <submittedName>
        <fullName evidence="1">Uncharacterized protein</fullName>
    </submittedName>
</protein>
<gene>
    <name evidence="1" type="ORF">DILT_LOCUS17165</name>
</gene>
<reference evidence="1 2" key="1">
    <citation type="submission" date="2018-11" db="EMBL/GenBank/DDBJ databases">
        <authorList>
            <consortium name="Pathogen Informatics"/>
        </authorList>
    </citation>
    <scope>NUCLEOTIDE SEQUENCE [LARGE SCALE GENOMIC DNA]</scope>
</reference>
<dbReference type="EMBL" id="UYRU01089763">
    <property type="protein sequence ID" value="VDN36882.1"/>
    <property type="molecule type" value="Genomic_DNA"/>
</dbReference>
<evidence type="ECO:0000313" key="1">
    <source>
        <dbReference type="EMBL" id="VDN36882.1"/>
    </source>
</evidence>